<dbReference type="SUPFAM" id="SSF46894">
    <property type="entry name" value="C-terminal effector domain of the bipartite response regulators"/>
    <property type="match status" value="1"/>
</dbReference>
<gene>
    <name evidence="3" type="ORF">CKO43_01315</name>
</gene>
<dbReference type="RefSeq" id="WP_200377630.1">
    <property type="nucleotide sequence ID" value="NZ_NRRU01000002.1"/>
</dbReference>
<keyword evidence="4" id="KW-1185">Reference proteome</keyword>
<dbReference type="PANTHER" id="PTHR47691">
    <property type="entry name" value="REGULATOR-RELATED"/>
    <property type="match status" value="1"/>
</dbReference>
<dbReference type="InterPro" id="IPR001867">
    <property type="entry name" value="OmpR/PhoB-type_DNA-bd"/>
</dbReference>
<evidence type="ECO:0000259" key="2">
    <source>
        <dbReference type="SMART" id="SM00862"/>
    </source>
</evidence>
<dbReference type="Proteomes" id="UP001041814">
    <property type="component" value="Unassembled WGS sequence"/>
</dbReference>
<name>A0ABS1DNW8_RUBGE</name>
<evidence type="ECO:0000256" key="1">
    <source>
        <dbReference type="ARBA" id="ARBA00023125"/>
    </source>
</evidence>
<dbReference type="PRINTS" id="PR00364">
    <property type="entry name" value="DISEASERSIST"/>
</dbReference>
<dbReference type="InterPro" id="IPR016032">
    <property type="entry name" value="Sig_transdc_resp-reg_C-effctor"/>
</dbReference>
<dbReference type="InterPro" id="IPR036388">
    <property type="entry name" value="WH-like_DNA-bd_sf"/>
</dbReference>
<dbReference type="SUPFAM" id="SSF52540">
    <property type="entry name" value="P-loop containing nucleoside triphosphate hydrolases"/>
    <property type="match status" value="1"/>
</dbReference>
<dbReference type="PANTHER" id="PTHR47691:SF3">
    <property type="entry name" value="HTH-TYPE TRANSCRIPTIONAL REGULATOR RV0890C-RELATED"/>
    <property type="match status" value="1"/>
</dbReference>
<accession>A0ABS1DNW8</accession>
<dbReference type="InterPro" id="IPR027417">
    <property type="entry name" value="P-loop_NTPase"/>
</dbReference>
<sequence>MAKRMQVGGFGVDLQARRLLGEHGEPLGERAFELLLTLIDGRTRPMSHAELIERVCPGLPGGRDGLSLDIEQLRRVLGPEAIATIPGRGYQLVCEVQDPQDDGVLPPQLRAVDLPAEPPGFVGRESDQQELAAHLDRSRLVSLCGLGGVGKTALALRAAHRMRGRGLLVLWVEIDGVRGVEDLAASVADRLGVPQTSQVGPVAAVLAALRQRPVLLVLDSAEASCSGVYELFNRLAAAPRLQVLVTTQLPLHHPEEQVMRLEGLSLALPDAPRAGLLASDALRHFLHRAGLGEGQALGDDELRAIARVCGQVGGSALAIALLASRVRRLGSEGLAELLRERLPPPLDAGQPPRRQTLLATLQWSYRLLPPASQLLLRRLSWCVRGFSYELALAIGRQELDEDNLHQALADLIERSLVVVEAGEASRLRLLEPTRQFAMLQEPDPETASRQHAHGVLDACRGADERIFVDTERGWRRRYEPDLDNVLAALRWATTREADLAYGLLAETAMLFVLSVRVQEYLELLRRAEQLQPSSTLAPPARAAFCLGAAKVLALSRRRASRELATEAAALYRSLGERRQAFLASSYAVAALGEQSDGAVQALHDLAQQAEADFPPLLRRYRYHAEALAYSFLGQSEQALRACEAAAAAAREAGWNQFARGALSNLAYLHLELGDAAAAIAAGAELTAFYRGGIGSQACFAWGNYAHALLRDGQLDAAREALRSFVETSRASDWVAFDIVAPMFALFAAREGRPHSAAFLLGYDDRCTERGARRFAAYARSRQLAEAQVQEALAPEAAALARSAGREADAHQAAVVTLDGSDLAPATAPAVRG</sequence>
<dbReference type="SMART" id="SM00862">
    <property type="entry name" value="Trans_reg_C"/>
    <property type="match status" value="1"/>
</dbReference>
<protein>
    <recommendedName>
        <fullName evidence="2">OmpR/PhoB-type domain-containing protein</fullName>
    </recommendedName>
</protein>
<proteinExistence type="predicted"/>
<dbReference type="InterPro" id="IPR011990">
    <property type="entry name" value="TPR-like_helical_dom_sf"/>
</dbReference>
<reference evidence="3" key="2">
    <citation type="journal article" date="2020" name="Microorganisms">
        <title>Osmotic Adaptation and Compatible Solute Biosynthesis of Phototrophic Bacteria as Revealed from Genome Analyses.</title>
        <authorList>
            <person name="Imhoff J.F."/>
            <person name="Rahn T."/>
            <person name="Kunzel S."/>
            <person name="Keller A."/>
            <person name="Neulinger S.C."/>
        </authorList>
    </citation>
    <scope>NUCLEOTIDE SEQUENCE</scope>
    <source>
        <strain evidence="3">IM 151</strain>
    </source>
</reference>
<keyword evidence="1" id="KW-0238">DNA-binding</keyword>
<dbReference type="Gene3D" id="3.40.50.300">
    <property type="entry name" value="P-loop containing nucleotide triphosphate hydrolases"/>
    <property type="match status" value="1"/>
</dbReference>
<evidence type="ECO:0000313" key="4">
    <source>
        <dbReference type="Proteomes" id="UP001041814"/>
    </source>
</evidence>
<comment type="caution">
    <text evidence="3">The sequence shown here is derived from an EMBL/GenBank/DDBJ whole genome shotgun (WGS) entry which is preliminary data.</text>
</comment>
<organism evidence="3 4">
    <name type="scientific">Rubrivivax gelatinosus</name>
    <name type="common">Rhodocyclus gelatinosus</name>
    <name type="synonym">Rhodopseudomonas gelatinosa</name>
    <dbReference type="NCBI Taxonomy" id="28068"/>
    <lineage>
        <taxon>Bacteria</taxon>
        <taxon>Pseudomonadati</taxon>
        <taxon>Pseudomonadota</taxon>
        <taxon>Betaproteobacteria</taxon>
        <taxon>Burkholderiales</taxon>
        <taxon>Sphaerotilaceae</taxon>
        <taxon>Rubrivivax</taxon>
    </lineage>
</organism>
<dbReference type="Gene3D" id="1.10.10.10">
    <property type="entry name" value="Winged helix-like DNA-binding domain superfamily/Winged helix DNA-binding domain"/>
    <property type="match status" value="1"/>
</dbReference>
<reference evidence="3" key="1">
    <citation type="submission" date="2017-08" db="EMBL/GenBank/DDBJ databases">
        <authorList>
            <person name="Imhoff J.F."/>
            <person name="Rahn T."/>
            <person name="Kuenzel S."/>
            <person name="Neulinger S.C."/>
        </authorList>
    </citation>
    <scope>NUCLEOTIDE SEQUENCE</scope>
    <source>
        <strain evidence="3">IM 151</strain>
    </source>
</reference>
<feature type="domain" description="OmpR/PhoB-type" evidence="2">
    <location>
        <begin position="24"/>
        <end position="92"/>
    </location>
</feature>
<evidence type="ECO:0000313" key="3">
    <source>
        <dbReference type="EMBL" id="MBK1711416.1"/>
    </source>
</evidence>
<dbReference type="EMBL" id="NRRU01000002">
    <property type="protein sequence ID" value="MBK1711416.1"/>
    <property type="molecule type" value="Genomic_DNA"/>
</dbReference>
<dbReference type="SUPFAM" id="SSF48452">
    <property type="entry name" value="TPR-like"/>
    <property type="match status" value="1"/>
</dbReference>